<sequence length="364" mass="42248">MVDNADQAGIPGQGALIRRVNRLKSKLRPSEPKDLDFELARSHLPEEFLLRDVKVYAATTMKGRHILFATDHQLKLLASARRWYMDGTFKVVHAPFKQLFSVHAFVRCGDNIKQVPLAFALMTSRCRTDYMAVLTELKKALPREIELEEGVTDFEVGLCQAFQEVFQGTRMKGCAFHWCQAIWRKVQELGLQRAYNNDHRVYSWVRRLMALPFLPHKAIQPALRALQSRAAGALTDLADYVQKTWVDSTVFPPRRWSVYMQAIRTNNDVEGWHRRLNLKARKTNLPFYLLVDLLFQESQVVKAQVRMIYEGSLRQHRRSQYRSLQQRLFKAWQEFDVDKRTARELLAVCSRLYGPTITHAAKSG</sequence>
<dbReference type="InterPro" id="IPR018289">
    <property type="entry name" value="MULE_transposase_dom"/>
</dbReference>
<proteinExistence type="predicted"/>
<reference evidence="2" key="1">
    <citation type="journal article" date="2020" name="Nat. Ecol. Evol.">
        <title>Deeply conserved synteny resolves early events in vertebrate evolution.</title>
        <authorList>
            <person name="Simakov O."/>
            <person name="Marletaz F."/>
            <person name="Yue J.X."/>
            <person name="O'Connell B."/>
            <person name="Jenkins J."/>
            <person name="Brandt A."/>
            <person name="Calef R."/>
            <person name="Tung C.H."/>
            <person name="Huang T.K."/>
            <person name="Schmutz J."/>
            <person name="Satoh N."/>
            <person name="Yu J.K."/>
            <person name="Putnam N.H."/>
            <person name="Green R.E."/>
            <person name="Rokhsar D.S."/>
        </authorList>
    </citation>
    <scope>NUCLEOTIDE SEQUENCE [LARGE SCALE GENOMIC DNA]</scope>
    <source>
        <strain evidence="2">S238N-H82</strain>
    </source>
</reference>
<organism evidence="2 3">
    <name type="scientific">Branchiostoma floridae</name>
    <name type="common">Florida lancelet</name>
    <name type="synonym">Amphioxus</name>
    <dbReference type="NCBI Taxonomy" id="7739"/>
    <lineage>
        <taxon>Eukaryota</taxon>
        <taxon>Metazoa</taxon>
        <taxon>Chordata</taxon>
        <taxon>Cephalochordata</taxon>
        <taxon>Leptocardii</taxon>
        <taxon>Amphioxiformes</taxon>
        <taxon>Branchiostomatidae</taxon>
        <taxon>Branchiostoma</taxon>
    </lineage>
</organism>
<keyword evidence="2" id="KW-1185">Reference proteome</keyword>
<dbReference type="OMA" id="DASHPNI"/>
<dbReference type="AlphaFoldDB" id="A0A9J7M297"/>
<dbReference type="OrthoDB" id="10051448at2759"/>
<reference evidence="3" key="2">
    <citation type="submission" date="2025-08" db="UniProtKB">
        <authorList>
            <consortium name="RefSeq"/>
        </authorList>
    </citation>
    <scope>IDENTIFICATION</scope>
    <source>
        <strain evidence="3">S238N-H82</strain>
        <tissue evidence="3">Testes</tissue>
    </source>
</reference>
<name>A0A9J7M297_BRAFL</name>
<dbReference type="PANTHER" id="PTHR47160:SF10">
    <property type="entry name" value="MULE TRANSPOSASE DOMAIN-CONTAINING PROTEIN"/>
    <property type="match status" value="1"/>
</dbReference>
<evidence type="ECO:0000259" key="1">
    <source>
        <dbReference type="Pfam" id="PF10551"/>
    </source>
</evidence>
<evidence type="ECO:0000313" key="3">
    <source>
        <dbReference type="RefSeq" id="XP_035692859.1"/>
    </source>
</evidence>
<dbReference type="RefSeq" id="XP_035692859.1">
    <property type="nucleotide sequence ID" value="XM_035836966.1"/>
</dbReference>
<dbReference type="PANTHER" id="PTHR47160">
    <property type="entry name" value="PUTATIVE-RELATED"/>
    <property type="match status" value="1"/>
</dbReference>
<dbReference type="Proteomes" id="UP000001554">
    <property type="component" value="Chromosome 1"/>
</dbReference>
<dbReference type="Pfam" id="PF10551">
    <property type="entry name" value="MULE"/>
    <property type="match status" value="1"/>
</dbReference>
<dbReference type="KEGG" id="bfo:118427277"/>
<evidence type="ECO:0000313" key="2">
    <source>
        <dbReference type="Proteomes" id="UP000001554"/>
    </source>
</evidence>
<dbReference type="GeneID" id="118427277"/>
<feature type="domain" description="MULE transposase" evidence="1">
    <location>
        <begin position="83"/>
        <end position="180"/>
    </location>
</feature>
<gene>
    <name evidence="3" type="primary">LOC118427277</name>
</gene>
<accession>A0A9J7M297</accession>
<protein>
    <submittedName>
        <fullName evidence="3">Uncharacterized protein LOC118427277</fullName>
    </submittedName>
</protein>